<evidence type="ECO:0000256" key="4">
    <source>
        <dbReference type="ARBA" id="ARBA00023306"/>
    </source>
</evidence>
<comment type="similarity">
    <text evidence="1">Belongs to the MinC family.</text>
</comment>
<keyword evidence="2" id="KW-0132">Cell division</keyword>
<dbReference type="GO" id="GO:0000902">
    <property type="term" value="P:cell morphogenesis"/>
    <property type="evidence" value="ECO:0007669"/>
    <property type="project" value="InterPro"/>
</dbReference>
<feature type="domain" description="Septum formation inhibitor MinC C-terminal" evidence="6">
    <location>
        <begin position="110"/>
        <end position="188"/>
    </location>
</feature>
<sequence length="227" mass="25236">MSNDPVVLKSNKYGLSLQLDATIPFEDLVRAICEKFAKSADFFGETEMILETFGRELTTDEGLVIIQAIELNSKIKVILLNENNEYKDTRMLGEIDRFYTDEIFENAKIIRGSVSKSDQVTSDSSIIILGDVKSKASVRAKGNVIVLGRLEGSCHAGYPDNTGCYIVAGELNSQNVQIGTVSGEITYQEKWSLRVRRSKEEPVGISVWNHELLSEPLSSGLLKRIKN</sequence>
<dbReference type="InterPro" id="IPR016098">
    <property type="entry name" value="CAP/MinC_C"/>
</dbReference>
<dbReference type="GO" id="GO:1901891">
    <property type="term" value="P:regulation of cell septum assembly"/>
    <property type="evidence" value="ECO:0007669"/>
    <property type="project" value="InterPro"/>
</dbReference>
<dbReference type="PANTHER" id="PTHR34108">
    <property type="entry name" value="SEPTUM SITE-DETERMINING PROTEIN MINC"/>
    <property type="match status" value="1"/>
</dbReference>
<reference evidence="9" key="1">
    <citation type="submission" date="2019-08" db="EMBL/GenBank/DDBJ databases">
        <title>Complete Genome Sequence of the Polysaccharide-Degrading Rumen Bacterium Pseudobutyrivibrio xylanivorans MA3014.</title>
        <authorList>
            <person name="Palevich N."/>
            <person name="Maclean P.H."/>
            <person name="Kelly W.J."/>
            <person name="Leahy S.C."/>
            <person name="Rakonjac J."/>
            <person name="Attwood G.T."/>
        </authorList>
    </citation>
    <scope>NUCLEOTIDE SEQUENCE [LARGE SCALE GENOMIC DNA]</scope>
    <source>
        <strain evidence="9">MA3014</strain>
    </source>
</reference>
<dbReference type="InterPro" id="IPR036145">
    <property type="entry name" value="MinC_C_sf"/>
</dbReference>
<evidence type="ECO:0000259" key="6">
    <source>
        <dbReference type="Pfam" id="PF03775"/>
    </source>
</evidence>
<protein>
    <submittedName>
        <fullName evidence="8">Uncharacterized protein</fullName>
    </submittedName>
</protein>
<dbReference type="AlphaFoldDB" id="A0A5P6VVM5"/>
<gene>
    <name evidence="8" type="ORF">FXF36_12330</name>
</gene>
<evidence type="ECO:0000313" key="8">
    <source>
        <dbReference type="EMBL" id="QFJ55604.1"/>
    </source>
</evidence>
<dbReference type="Pfam" id="PF22642">
    <property type="entry name" value="MinC_N_1"/>
    <property type="match status" value="1"/>
</dbReference>
<keyword evidence="3" id="KW-0717">Septation</keyword>
<dbReference type="InterPro" id="IPR055219">
    <property type="entry name" value="MinC_N_1"/>
</dbReference>
<dbReference type="Proteomes" id="UP000327030">
    <property type="component" value="Chromosome 1"/>
</dbReference>
<dbReference type="GO" id="GO:0000917">
    <property type="term" value="P:division septum assembly"/>
    <property type="evidence" value="ECO:0007669"/>
    <property type="project" value="UniProtKB-KW"/>
</dbReference>
<keyword evidence="4" id="KW-0131">Cell cycle</keyword>
<evidence type="ECO:0000256" key="2">
    <source>
        <dbReference type="ARBA" id="ARBA00022618"/>
    </source>
</evidence>
<proteinExistence type="inferred from homology"/>
<dbReference type="OrthoDB" id="9790810at2"/>
<dbReference type="InterPro" id="IPR013033">
    <property type="entry name" value="MinC"/>
</dbReference>
<comment type="subunit">
    <text evidence="5">Interacts with MinD and FtsZ.</text>
</comment>
<accession>A0A5P6VVM5</accession>
<dbReference type="InterPro" id="IPR005526">
    <property type="entry name" value="Septum_form_inhib_MinC_C"/>
</dbReference>
<evidence type="ECO:0000259" key="7">
    <source>
        <dbReference type="Pfam" id="PF22642"/>
    </source>
</evidence>
<evidence type="ECO:0000256" key="1">
    <source>
        <dbReference type="ARBA" id="ARBA00006291"/>
    </source>
</evidence>
<dbReference type="KEGG" id="pxv:FXF36_12330"/>
<dbReference type="RefSeq" id="WP_151624527.1">
    <property type="nucleotide sequence ID" value="NZ_CP043028.1"/>
</dbReference>
<dbReference type="PANTHER" id="PTHR34108:SF1">
    <property type="entry name" value="SEPTUM SITE-DETERMINING PROTEIN MINC"/>
    <property type="match status" value="1"/>
</dbReference>
<dbReference type="Pfam" id="PF03775">
    <property type="entry name" value="MinC_C"/>
    <property type="match status" value="1"/>
</dbReference>
<dbReference type="EMBL" id="CP043028">
    <property type="protein sequence ID" value="QFJ55604.1"/>
    <property type="molecule type" value="Genomic_DNA"/>
</dbReference>
<organism evidence="8 9">
    <name type="scientific">Pseudobutyrivibrio xylanivorans</name>
    <dbReference type="NCBI Taxonomy" id="185007"/>
    <lineage>
        <taxon>Bacteria</taxon>
        <taxon>Bacillati</taxon>
        <taxon>Bacillota</taxon>
        <taxon>Clostridia</taxon>
        <taxon>Lachnospirales</taxon>
        <taxon>Lachnospiraceae</taxon>
        <taxon>Pseudobutyrivibrio</taxon>
    </lineage>
</organism>
<dbReference type="Gene3D" id="2.160.20.70">
    <property type="match status" value="1"/>
</dbReference>
<evidence type="ECO:0000313" key="9">
    <source>
        <dbReference type="Proteomes" id="UP000327030"/>
    </source>
</evidence>
<name>A0A5P6VVM5_PSEXY</name>
<evidence type="ECO:0000256" key="5">
    <source>
        <dbReference type="ARBA" id="ARBA00046874"/>
    </source>
</evidence>
<dbReference type="SUPFAM" id="SSF63848">
    <property type="entry name" value="Cell-division inhibitor MinC, C-terminal domain"/>
    <property type="match status" value="1"/>
</dbReference>
<dbReference type="Gene3D" id="3.30.160.540">
    <property type="match status" value="1"/>
</dbReference>
<feature type="domain" description="Septum site-determining protein MinC N-terminal" evidence="7">
    <location>
        <begin position="6"/>
        <end position="77"/>
    </location>
</feature>
<evidence type="ECO:0000256" key="3">
    <source>
        <dbReference type="ARBA" id="ARBA00023210"/>
    </source>
</evidence>